<dbReference type="GO" id="GO:0016787">
    <property type="term" value="F:hydrolase activity"/>
    <property type="evidence" value="ECO:0007669"/>
    <property type="project" value="UniProtKB-KW"/>
</dbReference>
<reference evidence="7 8" key="1">
    <citation type="submission" date="2022-10" db="EMBL/GenBank/DDBJ databases">
        <title>Comparative genomics and taxonomic characterization of three novel marine species of genus Reichenbachiella exhibiting antioxidant and polysaccharide degradation activities.</title>
        <authorList>
            <person name="Muhammad N."/>
            <person name="Lee Y.-J."/>
            <person name="Ko J."/>
            <person name="Kim S.-G."/>
        </authorList>
    </citation>
    <scope>NUCLEOTIDE SEQUENCE [LARGE SCALE GENOMIC DNA]</scope>
    <source>
        <strain evidence="7 8">ABR2-5</strain>
    </source>
</reference>
<feature type="chain" id="PRO_5046547030" evidence="5">
    <location>
        <begin position="24"/>
        <end position="353"/>
    </location>
</feature>
<dbReference type="PROSITE" id="PS51257">
    <property type="entry name" value="PROKAR_LIPOPROTEIN"/>
    <property type="match status" value="1"/>
</dbReference>
<dbReference type="SUPFAM" id="SSF51445">
    <property type="entry name" value="(Trans)glycosidases"/>
    <property type="match status" value="1"/>
</dbReference>
<sequence>MKKTTALFSILLLLVFTSCSTQTDEEPKTQTDQEKTPSEEEDNTTNEKDPNATPIERHGALQVKGNRLTDKDGDVVQLRGMSLFWSQWQGKYFNNNTISWLTEEWGIDIIRAAMGVDHGGYIENPETEIAKVENAVQSAIDNGIYVIIDYHSHEASKDPQSAVAFFGLMAEKYADVPNVIYEIYNEPLADDWKTVLFPYSEKVIAAIRAHDPDNLILCGTRTWSQRVDEVVEKPLNDPNVAYVLHFYAGTHTADLRKIADKAMVNNLCLFVSEFGVINADGDGDIDYEETKLWMKWMDDNQLSWCNWAVSDKDEGASIFKPGTSAEVKPLESDLTESGLYLRNILLNRNYDKP</sequence>
<accession>A0ABT3D178</accession>
<keyword evidence="2 3" id="KW-0326">Glycosidase</keyword>
<organism evidence="7 8">
    <name type="scientific">Reichenbachiella ulvae</name>
    <dbReference type="NCBI Taxonomy" id="2980104"/>
    <lineage>
        <taxon>Bacteria</taxon>
        <taxon>Pseudomonadati</taxon>
        <taxon>Bacteroidota</taxon>
        <taxon>Cytophagia</taxon>
        <taxon>Cytophagales</taxon>
        <taxon>Reichenbachiellaceae</taxon>
        <taxon>Reichenbachiella</taxon>
    </lineage>
</organism>
<keyword evidence="5" id="KW-0732">Signal</keyword>
<evidence type="ECO:0000256" key="2">
    <source>
        <dbReference type="ARBA" id="ARBA00023295"/>
    </source>
</evidence>
<dbReference type="Proteomes" id="UP001300692">
    <property type="component" value="Unassembled WGS sequence"/>
</dbReference>
<dbReference type="RefSeq" id="WP_264140110.1">
    <property type="nucleotide sequence ID" value="NZ_JAOYOD010000001.1"/>
</dbReference>
<protein>
    <submittedName>
        <fullName evidence="7">Glycoside hydrolase family 5 protein</fullName>
    </submittedName>
</protein>
<name>A0ABT3D178_9BACT</name>
<dbReference type="PANTHER" id="PTHR34142:SF1">
    <property type="entry name" value="GLYCOSIDE HYDROLASE FAMILY 5 DOMAIN-CONTAINING PROTEIN"/>
    <property type="match status" value="1"/>
</dbReference>
<dbReference type="InterPro" id="IPR017853">
    <property type="entry name" value="GH"/>
</dbReference>
<dbReference type="InterPro" id="IPR018087">
    <property type="entry name" value="Glyco_hydro_5_CS"/>
</dbReference>
<keyword evidence="8" id="KW-1185">Reference proteome</keyword>
<feature type="domain" description="Glycoside hydrolase family 5" evidence="6">
    <location>
        <begin position="70"/>
        <end position="312"/>
    </location>
</feature>
<feature type="region of interest" description="Disordered" evidence="4">
    <location>
        <begin position="22"/>
        <end position="66"/>
    </location>
</feature>
<comment type="caution">
    <text evidence="7">The sequence shown here is derived from an EMBL/GenBank/DDBJ whole genome shotgun (WGS) entry which is preliminary data.</text>
</comment>
<dbReference type="PROSITE" id="PS00659">
    <property type="entry name" value="GLYCOSYL_HYDROL_F5"/>
    <property type="match status" value="1"/>
</dbReference>
<gene>
    <name evidence="7" type="ORF">N7U62_21160</name>
</gene>
<evidence type="ECO:0000256" key="1">
    <source>
        <dbReference type="ARBA" id="ARBA00022801"/>
    </source>
</evidence>
<keyword evidence="1 3" id="KW-0378">Hydrolase</keyword>
<evidence type="ECO:0000313" key="8">
    <source>
        <dbReference type="Proteomes" id="UP001300692"/>
    </source>
</evidence>
<feature type="compositionally biased region" description="Basic and acidic residues" evidence="4">
    <location>
        <begin position="25"/>
        <end position="38"/>
    </location>
</feature>
<evidence type="ECO:0000256" key="5">
    <source>
        <dbReference type="SAM" id="SignalP"/>
    </source>
</evidence>
<dbReference type="EMBL" id="JAOYOD010000001">
    <property type="protein sequence ID" value="MCV9389188.1"/>
    <property type="molecule type" value="Genomic_DNA"/>
</dbReference>
<dbReference type="Pfam" id="PF00150">
    <property type="entry name" value="Cellulase"/>
    <property type="match status" value="1"/>
</dbReference>
<dbReference type="Gene3D" id="3.20.20.80">
    <property type="entry name" value="Glycosidases"/>
    <property type="match status" value="1"/>
</dbReference>
<proteinExistence type="inferred from homology"/>
<evidence type="ECO:0000256" key="3">
    <source>
        <dbReference type="RuleBase" id="RU361153"/>
    </source>
</evidence>
<evidence type="ECO:0000256" key="4">
    <source>
        <dbReference type="SAM" id="MobiDB-lite"/>
    </source>
</evidence>
<dbReference type="PANTHER" id="PTHR34142">
    <property type="entry name" value="ENDO-BETA-1,4-GLUCANASE A"/>
    <property type="match status" value="1"/>
</dbReference>
<evidence type="ECO:0000259" key="6">
    <source>
        <dbReference type="Pfam" id="PF00150"/>
    </source>
</evidence>
<evidence type="ECO:0000313" key="7">
    <source>
        <dbReference type="EMBL" id="MCV9389188.1"/>
    </source>
</evidence>
<comment type="similarity">
    <text evidence="3">Belongs to the glycosyl hydrolase 5 (cellulase A) family.</text>
</comment>
<feature type="compositionally biased region" description="Basic and acidic residues" evidence="4">
    <location>
        <begin position="45"/>
        <end position="59"/>
    </location>
</feature>
<dbReference type="InterPro" id="IPR001547">
    <property type="entry name" value="Glyco_hydro_5"/>
</dbReference>
<feature type="signal peptide" evidence="5">
    <location>
        <begin position="1"/>
        <end position="23"/>
    </location>
</feature>